<protein>
    <submittedName>
        <fullName evidence="3">Ribonuclease H-like domain, reverse transcriptase, RNA-dependent DNA polymerase</fullName>
    </submittedName>
</protein>
<dbReference type="Pfam" id="PF07727">
    <property type="entry name" value="RVT_2"/>
    <property type="match status" value="1"/>
</dbReference>
<organism evidence="3">
    <name type="scientific">Tanacetum cinerariifolium</name>
    <name type="common">Dalmatian daisy</name>
    <name type="synonym">Chrysanthemum cinerariifolium</name>
    <dbReference type="NCBI Taxonomy" id="118510"/>
    <lineage>
        <taxon>Eukaryota</taxon>
        <taxon>Viridiplantae</taxon>
        <taxon>Streptophyta</taxon>
        <taxon>Embryophyta</taxon>
        <taxon>Tracheophyta</taxon>
        <taxon>Spermatophyta</taxon>
        <taxon>Magnoliopsida</taxon>
        <taxon>eudicotyledons</taxon>
        <taxon>Gunneridae</taxon>
        <taxon>Pentapetalae</taxon>
        <taxon>asterids</taxon>
        <taxon>campanulids</taxon>
        <taxon>Asterales</taxon>
        <taxon>Asteraceae</taxon>
        <taxon>Asteroideae</taxon>
        <taxon>Anthemideae</taxon>
        <taxon>Anthemidinae</taxon>
        <taxon>Tanacetum</taxon>
    </lineage>
</organism>
<feature type="region of interest" description="Disordered" evidence="1">
    <location>
        <begin position="1832"/>
        <end position="1920"/>
    </location>
</feature>
<feature type="compositionally biased region" description="Polar residues" evidence="1">
    <location>
        <begin position="1864"/>
        <end position="1875"/>
    </location>
</feature>
<feature type="compositionally biased region" description="Low complexity" evidence="1">
    <location>
        <begin position="192"/>
        <end position="208"/>
    </location>
</feature>
<gene>
    <name evidence="3" type="ORF">Tci_001308</name>
</gene>
<feature type="region of interest" description="Disordered" evidence="1">
    <location>
        <begin position="1062"/>
        <end position="1083"/>
    </location>
</feature>
<evidence type="ECO:0000259" key="2">
    <source>
        <dbReference type="Pfam" id="PF07727"/>
    </source>
</evidence>
<evidence type="ECO:0000313" key="3">
    <source>
        <dbReference type="EMBL" id="GEU29330.1"/>
    </source>
</evidence>
<feature type="region of interest" description="Disordered" evidence="1">
    <location>
        <begin position="1"/>
        <end position="21"/>
    </location>
</feature>
<reference evidence="3" key="1">
    <citation type="journal article" date="2019" name="Sci. Rep.">
        <title>Draft genome of Tanacetum cinerariifolium, the natural source of mosquito coil.</title>
        <authorList>
            <person name="Yamashiro T."/>
            <person name="Shiraishi A."/>
            <person name="Satake H."/>
            <person name="Nakayama K."/>
        </authorList>
    </citation>
    <scope>NUCLEOTIDE SEQUENCE</scope>
</reference>
<feature type="region of interest" description="Disordered" evidence="1">
    <location>
        <begin position="608"/>
        <end position="633"/>
    </location>
</feature>
<feature type="region of interest" description="Disordered" evidence="1">
    <location>
        <begin position="159"/>
        <end position="225"/>
    </location>
</feature>
<keyword evidence="3" id="KW-0548">Nucleotidyltransferase</keyword>
<proteinExistence type="predicted"/>
<keyword evidence="3" id="KW-0808">Transferase</keyword>
<dbReference type="CDD" id="cd09272">
    <property type="entry name" value="RNase_HI_RT_Ty1"/>
    <property type="match status" value="1"/>
</dbReference>
<comment type="caution">
    <text evidence="3">The sequence shown here is derived from an EMBL/GenBank/DDBJ whole genome shotgun (WGS) entry which is preliminary data.</text>
</comment>
<feature type="region of interest" description="Disordered" evidence="1">
    <location>
        <begin position="2181"/>
        <end position="2200"/>
    </location>
</feature>
<feature type="domain" description="Reverse transcriptase Ty1/copia-type" evidence="2">
    <location>
        <begin position="1531"/>
        <end position="1588"/>
    </location>
</feature>
<dbReference type="PANTHER" id="PTHR11439">
    <property type="entry name" value="GAG-POL-RELATED RETROTRANSPOSON"/>
    <property type="match status" value="1"/>
</dbReference>
<accession>A0A699GI96</accession>
<feature type="region of interest" description="Disordered" evidence="1">
    <location>
        <begin position="256"/>
        <end position="291"/>
    </location>
</feature>
<dbReference type="EMBL" id="BKCJ010000059">
    <property type="protein sequence ID" value="GEU29330.1"/>
    <property type="molecule type" value="Genomic_DNA"/>
</dbReference>
<keyword evidence="3" id="KW-0695">RNA-directed DNA polymerase</keyword>
<feature type="compositionally biased region" description="Pro residues" evidence="1">
    <location>
        <begin position="1833"/>
        <end position="1845"/>
    </location>
</feature>
<feature type="compositionally biased region" description="Low complexity" evidence="1">
    <location>
        <begin position="1900"/>
        <end position="1914"/>
    </location>
</feature>
<feature type="region of interest" description="Disordered" evidence="1">
    <location>
        <begin position="331"/>
        <end position="388"/>
    </location>
</feature>
<evidence type="ECO:0000256" key="1">
    <source>
        <dbReference type="SAM" id="MobiDB-lite"/>
    </source>
</evidence>
<dbReference type="PANTHER" id="PTHR11439:SF495">
    <property type="entry name" value="REVERSE TRANSCRIPTASE, RNA-DEPENDENT DNA POLYMERASE-RELATED"/>
    <property type="match status" value="1"/>
</dbReference>
<dbReference type="InterPro" id="IPR013103">
    <property type="entry name" value="RVT_2"/>
</dbReference>
<sequence>MADVNAPSGQAPAMAPPVRTDDKIVPRNRCQLDEQWFVLTKDTLREALQITPINNNQAFVAPPLFDVLVDFVNELGYPKLVRNMSNRRHKFHPRPESPFHLPNDEPVLGYLKFSAKGTKREVFGMPIHGSLITADIREASYYQEYLANAAKHRRYLAGETGSAPDSLEPKPKKPARKPKSTTPKAPPRRSVSTSITSAQPAPTSAPAKPQEKKRKKAKNTFDKPTKAKKFKYSTVSKVAAEDADLQKALEDSMKTAYASPRGPLPPVVIREPESGNYQPLPEVPGKGKAKVTEEQVAHDLLSLQKPKKKIQVDQYIFQRFTFITTRSFGHDEPSYAELEQSEREETEKGVPGADEAESNPDKTSEGQAGSNPDETSEGQARPDPGNVGAEVQENLKLTVEEHVLLEDPASSSGTLSSLQHLSKDISFRDLFFSDKPSEADNDKATAETKIESMVSVTIQQDMSTIPPSIWTIPPMTSPIIDLTSRPESPKVQQQFKATITETTTTTLPPPIAQQQSIAEAMMMKRIDIPQQVSKAVSEVVMDAVDWATQAPLRNRFRDLSKADMKEILHQRMWETESYKSHKDHMKLFEALEKSMNHNHSEELVQDLAEARKKKKSRESPKTPPGSSKTAASAEYQAWTTIDIRLRPSISLTPVDLEIDEDMAPDGQVQSSDDEDIGSAHIPKFCKRRGITKLQPQDLKGPAFEIVKVFHPDVIHLQYQIEECHKVLTDSVDDPILRHNVSKPLPLGGPPGQVTIQSECFFNKDLEYLSYRSKGSRLALSISKIKAAYYPDAGLEQMVPDQFWIDKESEQGVYVRYSEALEDKEDLPQPGELCWWKTQRGRLQTSEAYRMIKSFWHSKPLSDDLAKRSSKIISLGHYSIMLASSHTVKMKMEILLEATSNKLLLANELTNAFGKPFEVLNKVLEHLIKSTHVAVVVSKSVAGSRYVVPTGRVIVPTGRYVVPSGRVIVPTSRYVVPAGKFDGKADEGYIVGYSASNKAYRGLGHEWYFNLDYLTDSLGYKHVLANQSAGTQGATTNSIGTHDVDSNSDCNEQVIIVPSYPSHRIQHSEPKDTSGDEVDDSPFHSANDIFQKEIARLKGQEQRVTTDAESLGLRFANNAEELTTQASAKPVLPGCIPVHTGSVPVPTVSIQVPTVHTSSSTDLIFDGESTTRFFYPSHLGNHDPSPGIFSSLSYDDEFDAALHNVASTVEVSLVATKRINTIHPQSLIIRDPTSAMQTRSKALEVPSWVDAMQEEMQQFKFQNTNKKHGLGYFSSKSDYESLSPSSPFDKLQPSGGYHVVSPSITGTFMPPKPDLVFHTAPIDVETDYLAFTIQPSPSKPAQDLSHTNIPSAPIIEDWVSDSEDESETTASQIAPSFVQSIEQVKPPRHFVYPVETSIPAATPKPTSLKSNSSGKRKNKKTCFVCKSVDHLIKDCDYHAKKKAQPTPRNYAHRVLTQSKPVFNTAVRPVSAVVPKIMVSRPRLTHSPITKSKSPIRRHITRCPSPKTSNSPPKVTAVKAPVVSGAQGMKGKWMDVKSVFQYGKIDEEVYVTQLKGFVDPQHPKKVYKVVKALYDLHQATRAWTATTSYEAPKPKSKNESDMKKIFKYLKGQPKLGLWYLKESPFVLEAYSDSDYARANKDRKSTTGGCQFLGRRLISWQCKKQTIVATSYTEAEYVTAANCCDQLFFTTLISQRPNTLHYDHQPAQTLNPTSTLSMAALRYKDEHNKVGYLLKPIGSDDYHHIIDFLRTLHIRYALTHNPIIFDSLVKQFWSTATLRAPESDDDGGITDLPITEIYSGMDNLGYVTEGKLTFFKKSFHLNGGEGAEVAAQAVPQPMPAPDQPPAHLSPPSTQQTSDPIAPVLEHGQSSDPRTASFSRSHKSDAGPFTTVEDSPLGGNFHTSPPRSSQAPPASQPSGGAKDPITLTALSSIVSTLVQKVHSLETELQDHKKLFKDAVGKLVKKDVDLDALRTLANAAVTVDSDIPSGSTSQIPAASLSIPTAGPSGALTVLPGTFDVLPGTFDVLLGTYDVLHGTSNVPSVTFIVPTSASTVPAVSLNVPTDVSSSAAPAGVSSKGKSPMVEEDILVKARTFKQIEEDRLGEEADKWLHDEEIVQLERQRAEVQRKRQQDVLDSAMYYNKADWLNIRAQVEANASLLKTLLEFEKICKVQSNSQIQAFSKTLKPSGPVQQSTEAPIPPVPEVPLSHAVSSPLSFRTRRKSLGRKHILKPKSTLPKLDLAADAQTFIKVVVNEDSDDEATPNWSAVVGWEVLPTPLVSGKVLYMFTDVSYPLSVKLMERMLMHKLEIDLDVVGNDMTTAEQLIQFIKNQLAAAQAFSV</sequence>
<dbReference type="GO" id="GO:0003964">
    <property type="term" value="F:RNA-directed DNA polymerase activity"/>
    <property type="evidence" value="ECO:0007669"/>
    <property type="project" value="UniProtKB-KW"/>
</dbReference>
<name>A0A699GI96_TANCI</name>